<reference evidence="4" key="1">
    <citation type="journal article" date="2017" name="Plant J.">
        <title>The pomegranate (Punica granatum L.) genome and the genomics of punicalagin biosynthesis.</title>
        <authorList>
            <person name="Qin G."/>
            <person name="Xu C."/>
            <person name="Ming R."/>
            <person name="Tang H."/>
            <person name="Guyot R."/>
            <person name="Kramer E.M."/>
            <person name="Hu Y."/>
            <person name="Yi X."/>
            <person name="Qi Y."/>
            <person name="Xu X."/>
            <person name="Gao Z."/>
            <person name="Pan H."/>
            <person name="Jian J."/>
            <person name="Tian Y."/>
            <person name="Yue Z."/>
            <person name="Xu Y."/>
        </authorList>
    </citation>
    <scope>NUCLEOTIDE SEQUENCE [LARGE SCALE GENOMIC DNA]</scope>
    <source>
        <strain evidence="4">cv. Dabenzi</strain>
    </source>
</reference>
<reference evidence="3 5" key="3">
    <citation type="submission" date="2017-11" db="EMBL/GenBank/DDBJ databases">
        <title>De-novo sequencing of pomegranate (Punica granatum L.) genome.</title>
        <authorList>
            <person name="Akparov Z."/>
            <person name="Amiraslanov A."/>
            <person name="Hajiyeva S."/>
            <person name="Abbasov M."/>
            <person name="Kaur K."/>
            <person name="Hamwieh A."/>
            <person name="Solovyev V."/>
            <person name="Salamov A."/>
            <person name="Braich B."/>
            <person name="Kosarev P."/>
            <person name="Mahmoud A."/>
            <person name="Hajiyev E."/>
            <person name="Babayeva S."/>
            <person name="Izzatullayeva V."/>
            <person name="Mammadov A."/>
            <person name="Mammadov A."/>
            <person name="Sharifova S."/>
            <person name="Ojaghi J."/>
            <person name="Eynullazada K."/>
            <person name="Bayramov B."/>
            <person name="Abdulazimova A."/>
            <person name="Shahmuradov I."/>
        </authorList>
    </citation>
    <scope>NUCLEOTIDE SEQUENCE [LARGE SCALE GENOMIC DNA]</scope>
    <source>
        <strain evidence="3">AG2017</strain>
        <strain evidence="5">cv. AG2017</strain>
        <tissue evidence="3">Leaf</tissue>
    </source>
</reference>
<evidence type="ECO:0000256" key="1">
    <source>
        <dbReference type="SAM" id="Phobius"/>
    </source>
</evidence>
<proteinExistence type="predicted"/>
<feature type="transmembrane region" description="Helical" evidence="1">
    <location>
        <begin position="27"/>
        <end position="49"/>
    </location>
</feature>
<dbReference type="EMBL" id="PGOL01005125">
    <property type="protein sequence ID" value="PKI35927.1"/>
    <property type="molecule type" value="Genomic_DNA"/>
</dbReference>
<dbReference type="Proteomes" id="UP000233551">
    <property type="component" value="Unassembled WGS sequence"/>
</dbReference>
<name>A0A218XBC2_PUNGR</name>
<accession>A0A218XBC2</accession>
<dbReference type="AlphaFoldDB" id="A0A218XBC2"/>
<gene>
    <name evidence="2" type="ORF">CDL15_Pgr007690</name>
    <name evidence="3" type="ORF">CRG98_043681</name>
</gene>
<keyword evidence="1" id="KW-1133">Transmembrane helix</keyword>
<reference evidence="2" key="2">
    <citation type="submission" date="2017-06" db="EMBL/GenBank/DDBJ databases">
        <title>The pomegranate genome and the genomics of punicalagin biosynthesis.</title>
        <authorList>
            <person name="Xu C."/>
        </authorList>
    </citation>
    <scope>NUCLEOTIDE SEQUENCE [LARGE SCALE GENOMIC DNA]</scope>
    <source>
        <tissue evidence="2">Fresh leaf</tissue>
    </source>
</reference>
<evidence type="ECO:0000313" key="3">
    <source>
        <dbReference type="EMBL" id="PKI35927.1"/>
    </source>
</evidence>
<evidence type="ECO:0000313" key="2">
    <source>
        <dbReference type="EMBL" id="OWM81652.1"/>
    </source>
</evidence>
<dbReference type="Proteomes" id="UP000197138">
    <property type="component" value="Unassembled WGS sequence"/>
</dbReference>
<keyword evidence="5" id="KW-1185">Reference proteome</keyword>
<comment type="caution">
    <text evidence="2">The sequence shown here is derived from an EMBL/GenBank/DDBJ whole genome shotgun (WGS) entry which is preliminary data.</text>
</comment>
<evidence type="ECO:0000313" key="4">
    <source>
        <dbReference type="Proteomes" id="UP000197138"/>
    </source>
</evidence>
<dbReference type="EMBL" id="MTKT01002214">
    <property type="protein sequence ID" value="OWM81652.1"/>
    <property type="molecule type" value="Genomic_DNA"/>
</dbReference>
<sequence>MSSKVEDAALIMVNVLLRKSISVYKEFACMLVDVLSLLVSAVQFSGIIARRSSTSSGRFSSPAMMSMAVRHYR</sequence>
<evidence type="ECO:0000313" key="5">
    <source>
        <dbReference type="Proteomes" id="UP000233551"/>
    </source>
</evidence>
<organism evidence="2 4">
    <name type="scientific">Punica granatum</name>
    <name type="common">Pomegranate</name>
    <dbReference type="NCBI Taxonomy" id="22663"/>
    <lineage>
        <taxon>Eukaryota</taxon>
        <taxon>Viridiplantae</taxon>
        <taxon>Streptophyta</taxon>
        <taxon>Embryophyta</taxon>
        <taxon>Tracheophyta</taxon>
        <taxon>Spermatophyta</taxon>
        <taxon>Magnoliopsida</taxon>
        <taxon>eudicotyledons</taxon>
        <taxon>Gunneridae</taxon>
        <taxon>Pentapetalae</taxon>
        <taxon>rosids</taxon>
        <taxon>malvids</taxon>
        <taxon>Myrtales</taxon>
        <taxon>Lythraceae</taxon>
        <taxon>Punica</taxon>
    </lineage>
</organism>
<protein>
    <submittedName>
        <fullName evidence="2">Uncharacterized protein</fullName>
    </submittedName>
</protein>
<keyword evidence="1" id="KW-0472">Membrane</keyword>
<keyword evidence="1" id="KW-0812">Transmembrane</keyword>